<sequence>MDIAELNRRLANLIRHGAVAGVQHAPPRVRVQTGGNTTDWLRYWVPRAGTTRDWDPPVAGEQCILLCPSGELTTAFVLTGLYSDAFPPPSGNPDLCVRVWPDGARITYDHAAGALSATGIRTDLVEASDKCTVDCPLTEFTGDVQIRGKLTVDGEALVKSLLSYMAGLSGQNGAGGQTVIEGDIQHRGTLSNTGSMESNSVVLDAHTHPGDSGGTTGKPNR</sequence>
<dbReference type="Proteomes" id="UP001200247">
    <property type="component" value="Unassembled WGS sequence"/>
</dbReference>
<gene>
    <name evidence="2" type="ORF">LH440_14560</name>
</gene>
<accession>A0ABD4SWM2</accession>
<protein>
    <submittedName>
        <fullName evidence="2">Phage baseplate assembly protein V</fullName>
    </submittedName>
</protein>
<evidence type="ECO:0000313" key="2">
    <source>
        <dbReference type="EMBL" id="MCG9027105.1"/>
    </source>
</evidence>
<evidence type="ECO:0000259" key="1">
    <source>
        <dbReference type="Pfam" id="PF04717"/>
    </source>
</evidence>
<evidence type="ECO:0000313" key="3">
    <source>
        <dbReference type="Proteomes" id="UP001200247"/>
    </source>
</evidence>
<dbReference type="InterPro" id="IPR044033">
    <property type="entry name" value="GpV-like_apex"/>
</dbReference>
<dbReference type="Pfam" id="PF18946">
    <property type="entry name" value="Apex"/>
    <property type="match status" value="1"/>
</dbReference>
<dbReference type="NCBIfam" id="TIGR01644">
    <property type="entry name" value="phage_P2_V"/>
    <property type="match status" value="1"/>
</dbReference>
<dbReference type="Gene3D" id="2.40.50.230">
    <property type="entry name" value="Gp5 N-terminal domain"/>
    <property type="match status" value="1"/>
</dbReference>
<dbReference type="Pfam" id="PF04717">
    <property type="entry name" value="Phage_base_V"/>
    <property type="match status" value="1"/>
</dbReference>
<organism evidence="2 3">
    <name type="scientific">Laribacter hongkongensis</name>
    <dbReference type="NCBI Taxonomy" id="168471"/>
    <lineage>
        <taxon>Bacteria</taxon>
        <taxon>Pseudomonadati</taxon>
        <taxon>Pseudomonadota</taxon>
        <taxon>Betaproteobacteria</taxon>
        <taxon>Neisseriales</taxon>
        <taxon>Aquaspirillaceae</taxon>
        <taxon>Laribacter</taxon>
    </lineage>
</organism>
<dbReference type="EMBL" id="JAJAXM010000037">
    <property type="protein sequence ID" value="MCG9027105.1"/>
    <property type="molecule type" value="Genomic_DNA"/>
</dbReference>
<comment type="caution">
    <text evidence="2">The sequence shown here is derived from an EMBL/GenBank/DDBJ whole genome shotgun (WGS) entry which is preliminary data.</text>
</comment>
<dbReference type="Gene3D" id="6.20.150.10">
    <property type="match status" value="1"/>
</dbReference>
<name>A0ABD4SWM2_9NEIS</name>
<dbReference type="InterPro" id="IPR006531">
    <property type="entry name" value="Gp5/Vgr_OB"/>
</dbReference>
<dbReference type="AlphaFoldDB" id="A0ABD4SWM2"/>
<feature type="domain" description="Gp5/Type VI secretion system Vgr protein OB-fold" evidence="1">
    <location>
        <begin position="16"/>
        <end position="82"/>
    </location>
</feature>
<dbReference type="RefSeq" id="WP_239894508.1">
    <property type="nucleotide sequence ID" value="NZ_JAJAXM010000037.1"/>
</dbReference>
<reference evidence="2 3" key="1">
    <citation type="submission" date="2021-10" db="EMBL/GenBank/DDBJ databases">
        <title>Whole-genome sequencing analysis of Laribacter hongkongensis: virulence gene profiles, carbohydrate-active enzyme prediction, and antimicrobial resistance characterization.</title>
        <authorList>
            <person name="Yuan P."/>
            <person name="Zhan Y."/>
            <person name="Chen D."/>
        </authorList>
    </citation>
    <scope>NUCLEOTIDE SEQUENCE [LARGE SCALE GENOMIC DNA]</scope>
    <source>
        <strain evidence="2 3">W67</strain>
    </source>
</reference>
<proteinExistence type="predicted"/>
<dbReference type="InterPro" id="IPR013046">
    <property type="entry name" value="GpV/Gp45"/>
</dbReference>
<dbReference type="InterPro" id="IPR037026">
    <property type="entry name" value="Vgr_OB-fold_dom_sf"/>
</dbReference>